<feature type="domain" description="Integrase catalytic" evidence="1">
    <location>
        <begin position="100"/>
        <end position="202"/>
    </location>
</feature>
<reference evidence="2 3" key="1">
    <citation type="journal article" date="2007" name="Environ. Microbiol.">
        <title>Whole-genome analysis of the ammonia-oxidizing bacterium, Nitrosomonas eutropha C91: implications for niche adaptation.</title>
        <authorList>
            <person name="Stein L.Y."/>
            <person name="Arp D.J."/>
            <person name="Berube P.M."/>
            <person name="Chain P.S."/>
            <person name="Hauser L."/>
            <person name="Jetten M.S."/>
            <person name="Klotz M.G."/>
            <person name="Larimer F.W."/>
            <person name="Norton J.M."/>
            <person name="Op den Camp H.J.M."/>
            <person name="Shin M."/>
            <person name="Wei X."/>
        </authorList>
    </citation>
    <scope>NUCLEOTIDE SEQUENCE [LARGE SCALE GENOMIC DNA]</scope>
    <source>
        <strain evidence="3">DSM 101675 / C91 / Nm57</strain>
    </source>
</reference>
<dbReference type="KEGG" id="net:Neut_1074"/>
<dbReference type="Gene3D" id="3.30.420.10">
    <property type="entry name" value="Ribonuclease H-like superfamily/Ribonuclease H"/>
    <property type="match status" value="1"/>
</dbReference>
<dbReference type="InterPro" id="IPR025948">
    <property type="entry name" value="HTH-like_dom"/>
</dbReference>
<dbReference type="Pfam" id="PF13276">
    <property type="entry name" value="HTH_21"/>
    <property type="match status" value="1"/>
</dbReference>
<dbReference type="AlphaFoldDB" id="Q0AH53"/>
<dbReference type="InterPro" id="IPR050900">
    <property type="entry name" value="Transposase_IS3/IS150/IS904"/>
</dbReference>
<dbReference type="NCBIfam" id="NF033516">
    <property type="entry name" value="transpos_IS3"/>
    <property type="match status" value="1"/>
</dbReference>
<proteinExistence type="predicted"/>
<dbReference type="PANTHER" id="PTHR46889:SF4">
    <property type="entry name" value="TRANSPOSASE INSO FOR INSERTION SEQUENCE ELEMENT IS911B-RELATED"/>
    <property type="match status" value="1"/>
</dbReference>
<evidence type="ECO:0000313" key="2">
    <source>
        <dbReference type="EMBL" id="ABI59329.1"/>
    </source>
</evidence>
<dbReference type="Pfam" id="PF00665">
    <property type="entry name" value="rve"/>
    <property type="match status" value="1"/>
</dbReference>
<accession>Q0AH53</accession>
<protein>
    <submittedName>
        <fullName evidence="2">Integrase, catalytic region</fullName>
    </submittedName>
</protein>
<dbReference type="InterPro" id="IPR048020">
    <property type="entry name" value="Transpos_IS3"/>
</dbReference>
<dbReference type="PROSITE" id="PS50994">
    <property type="entry name" value="INTEGRASE"/>
    <property type="match status" value="1"/>
</dbReference>
<dbReference type="eggNOG" id="COG2801">
    <property type="taxonomic scope" value="Bacteria"/>
</dbReference>
<dbReference type="InterPro" id="IPR001584">
    <property type="entry name" value="Integrase_cat-core"/>
</dbReference>
<dbReference type="Proteomes" id="UP000001966">
    <property type="component" value="Chromosome"/>
</dbReference>
<gene>
    <name evidence="2" type="ordered locus">Neut_1074</name>
</gene>
<dbReference type="EMBL" id="CP000450">
    <property type="protein sequence ID" value="ABI59329.1"/>
    <property type="molecule type" value="Genomic_DNA"/>
</dbReference>
<dbReference type="PANTHER" id="PTHR46889">
    <property type="entry name" value="TRANSPOSASE INSF FOR INSERTION SEQUENCE IS3B-RELATED"/>
    <property type="match status" value="1"/>
</dbReference>
<sequence length="227" mass="26547">MRVSTSAYYDCCKRPVRLIDSKTWQLCQRMKTLFIQSRASLGNRQMVAQLRKEGLMVGRYKVSKLMKKLGLTVRNRQRYVVTTSKHNQPVADNKLNRDFSPKQPNLVWTTGITYIRTAQGWIYLAVVLDLYSRRIVGWHMEYYMTTALVNRALMMAINLRQPPKNLLHHSDRGSQYASHDYQTLLTQHNMQCSMSRKGNCWDTQFNMVWNARLDLTRVGIGEVVPLR</sequence>
<evidence type="ECO:0000313" key="3">
    <source>
        <dbReference type="Proteomes" id="UP000001966"/>
    </source>
</evidence>
<name>Q0AH53_NITEC</name>
<dbReference type="GO" id="GO:0003676">
    <property type="term" value="F:nucleic acid binding"/>
    <property type="evidence" value="ECO:0007669"/>
    <property type="project" value="InterPro"/>
</dbReference>
<dbReference type="GO" id="GO:0015074">
    <property type="term" value="P:DNA integration"/>
    <property type="evidence" value="ECO:0007669"/>
    <property type="project" value="InterPro"/>
</dbReference>
<evidence type="ECO:0000259" key="1">
    <source>
        <dbReference type="PROSITE" id="PS50994"/>
    </source>
</evidence>
<dbReference type="InterPro" id="IPR036397">
    <property type="entry name" value="RNaseH_sf"/>
</dbReference>
<dbReference type="STRING" id="335283.Neut_1074"/>
<dbReference type="HOGENOM" id="CLU_027402_4_2_4"/>
<dbReference type="InterPro" id="IPR012337">
    <property type="entry name" value="RNaseH-like_sf"/>
</dbReference>
<organism evidence="2 3">
    <name type="scientific">Nitrosomonas eutropha (strain DSM 101675 / C91 / Nm57)</name>
    <dbReference type="NCBI Taxonomy" id="335283"/>
    <lineage>
        <taxon>Bacteria</taxon>
        <taxon>Pseudomonadati</taxon>
        <taxon>Pseudomonadota</taxon>
        <taxon>Betaproteobacteria</taxon>
        <taxon>Nitrosomonadales</taxon>
        <taxon>Nitrosomonadaceae</taxon>
        <taxon>Nitrosomonas</taxon>
    </lineage>
</organism>
<dbReference type="SUPFAM" id="SSF53098">
    <property type="entry name" value="Ribonuclease H-like"/>
    <property type="match status" value="1"/>
</dbReference>